<evidence type="ECO:0000256" key="3">
    <source>
        <dbReference type="ARBA" id="ARBA00011881"/>
    </source>
</evidence>
<keyword evidence="5 9" id="KW-0812">Transmembrane</keyword>
<proteinExistence type="inferred from homology"/>
<evidence type="ECO:0000256" key="1">
    <source>
        <dbReference type="ARBA" id="ARBA00004141"/>
    </source>
</evidence>
<evidence type="ECO:0000313" key="12">
    <source>
        <dbReference type="Proteomes" id="UP000410492"/>
    </source>
</evidence>
<evidence type="ECO:0000256" key="8">
    <source>
        <dbReference type="ARBA" id="ARBA00023136"/>
    </source>
</evidence>
<feature type="transmembrane region" description="Helical" evidence="10">
    <location>
        <begin position="205"/>
        <end position="222"/>
    </location>
</feature>
<name>A0A653BXL4_CALMS</name>
<evidence type="ECO:0000313" key="11">
    <source>
        <dbReference type="EMBL" id="VEN40385.1"/>
    </source>
</evidence>
<dbReference type="AlphaFoldDB" id="A0A653BXL4"/>
<dbReference type="OrthoDB" id="3222at2759"/>
<evidence type="ECO:0000256" key="10">
    <source>
        <dbReference type="SAM" id="Phobius"/>
    </source>
</evidence>
<keyword evidence="4 9" id="KW-0813">Transport</keyword>
<gene>
    <name evidence="11" type="ORF">CALMAC_LOCUS4565</name>
</gene>
<dbReference type="InterPro" id="IPR023271">
    <property type="entry name" value="Aquaporin-like"/>
</dbReference>
<comment type="subcellular location">
    <subcellularLocation>
        <location evidence="1">Membrane</location>
        <topology evidence="1">Multi-pass membrane protein</topology>
    </subcellularLocation>
</comment>
<keyword evidence="12" id="KW-1185">Reference proteome</keyword>
<dbReference type="EMBL" id="CAACVG010006529">
    <property type="protein sequence ID" value="VEN40385.1"/>
    <property type="molecule type" value="Genomic_DNA"/>
</dbReference>
<dbReference type="PANTHER" id="PTHR19139">
    <property type="entry name" value="AQUAPORIN TRANSPORTER"/>
    <property type="match status" value="1"/>
</dbReference>
<dbReference type="Gene3D" id="1.20.1080.10">
    <property type="entry name" value="Glycerol uptake facilitator protein"/>
    <property type="match status" value="1"/>
</dbReference>
<dbReference type="PANTHER" id="PTHR19139:SF291">
    <property type="entry name" value="AQUAPORIN"/>
    <property type="match status" value="1"/>
</dbReference>
<feature type="transmembrane region" description="Helical" evidence="10">
    <location>
        <begin position="135"/>
        <end position="152"/>
    </location>
</feature>
<evidence type="ECO:0000256" key="7">
    <source>
        <dbReference type="ARBA" id="ARBA00022989"/>
    </source>
</evidence>
<feature type="transmembrane region" description="Helical" evidence="10">
    <location>
        <begin position="40"/>
        <end position="60"/>
    </location>
</feature>
<dbReference type="Pfam" id="PF00230">
    <property type="entry name" value="MIP"/>
    <property type="match status" value="1"/>
</dbReference>
<dbReference type="Proteomes" id="UP000410492">
    <property type="component" value="Unassembled WGS sequence"/>
</dbReference>
<feature type="transmembrane region" description="Helical" evidence="10">
    <location>
        <begin position="12"/>
        <end position="33"/>
    </location>
</feature>
<accession>A0A653BXL4</accession>
<dbReference type="PRINTS" id="PR00783">
    <property type="entry name" value="MINTRINSICP"/>
</dbReference>
<keyword evidence="8 10" id="KW-0472">Membrane</keyword>
<evidence type="ECO:0000256" key="2">
    <source>
        <dbReference type="ARBA" id="ARBA00006175"/>
    </source>
</evidence>
<dbReference type="InterPro" id="IPR034294">
    <property type="entry name" value="Aquaporin_transptr"/>
</dbReference>
<evidence type="ECO:0000256" key="6">
    <source>
        <dbReference type="ARBA" id="ARBA00022737"/>
    </source>
</evidence>
<dbReference type="InterPro" id="IPR000425">
    <property type="entry name" value="MIP"/>
</dbReference>
<keyword evidence="7 10" id="KW-1133">Transmembrane helix</keyword>
<evidence type="ECO:0000256" key="4">
    <source>
        <dbReference type="ARBA" id="ARBA00022448"/>
    </source>
</evidence>
<comment type="similarity">
    <text evidence="2 9">Belongs to the MIP/aquaporin (TC 1.A.8) family.</text>
</comment>
<feature type="transmembrane region" description="Helical" evidence="10">
    <location>
        <begin position="164"/>
        <end position="185"/>
    </location>
</feature>
<evidence type="ECO:0000256" key="5">
    <source>
        <dbReference type="ARBA" id="ARBA00022692"/>
    </source>
</evidence>
<dbReference type="GO" id="GO:0015267">
    <property type="term" value="F:channel activity"/>
    <property type="evidence" value="ECO:0007669"/>
    <property type="project" value="InterPro"/>
</dbReference>
<dbReference type="SUPFAM" id="SSF81338">
    <property type="entry name" value="Aquaporin-like"/>
    <property type="match status" value="1"/>
</dbReference>
<organism evidence="11 12">
    <name type="scientific">Callosobruchus maculatus</name>
    <name type="common">Southern cowpea weevil</name>
    <name type="synonym">Pulse bruchid</name>
    <dbReference type="NCBI Taxonomy" id="64391"/>
    <lineage>
        <taxon>Eukaryota</taxon>
        <taxon>Metazoa</taxon>
        <taxon>Ecdysozoa</taxon>
        <taxon>Arthropoda</taxon>
        <taxon>Hexapoda</taxon>
        <taxon>Insecta</taxon>
        <taxon>Pterygota</taxon>
        <taxon>Neoptera</taxon>
        <taxon>Endopterygota</taxon>
        <taxon>Coleoptera</taxon>
        <taxon>Polyphaga</taxon>
        <taxon>Cucujiformia</taxon>
        <taxon>Chrysomeloidea</taxon>
        <taxon>Chrysomelidae</taxon>
        <taxon>Bruchinae</taxon>
        <taxon>Bruchini</taxon>
        <taxon>Callosobruchus</taxon>
    </lineage>
</organism>
<protein>
    <recommendedName>
        <fullName evidence="13">Aquaporin</fullName>
    </recommendedName>
</protein>
<comment type="subunit">
    <text evidence="3">Homotetramer.</text>
</comment>
<keyword evidence="6" id="KW-0677">Repeat</keyword>
<reference evidence="11 12" key="1">
    <citation type="submission" date="2019-01" db="EMBL/GenBank/DDBJ databases">
        <authorList>
            <person name="Sayadi A."/>
        </authorList>
    </citation>
    <scope>NUCLEOTIDE SEQUENCE [LARGE SCALE GENOMIC DNA]</scope>
</reference>
<evidence type="ECO:0000256" key="9">
    <source>
        <dbReference type="RuleBase" id="RU000477"/>
    </source>
</evidence>
<evidence type="ECO:0008006" key="13">
    <source>
        <dbReference type="Google" id="ProtNLM"/>
    </source>
</evidence>
<sequence>MPVVQKLINIALAEFLGTATMLFLVCTGCTLGIQGAVSSLHLSLCAGLSVMAAIQMFGYISGAHINPVVSLAALMVDEISYLETPVYIVSQILGCLTGCGLQKMVTPLQHESQNPERGICVNAPHETLTDWEACGVEIILTTIMVFAVLATWDKRNGNNMDSVALRIGFLVGVLNLAAGPFTGASMNPVRSFGPAVWNNDFRSHWIYWIGPTLGSLIATITYKYSFMRVQLGVTDYK</sequence>
<dbReference type="GO" id="GO:0005886">
    <property type="term" value="C:plasma membrane"/>
    <property type="evidence" value="ECO:0007669"/>
    <property type="project" value="TreeGrafter"/>
</dbReference>